<protein>
    <submittedName>
        <fullName evidence="2">Phage single-strand DNA binding protein</fullName>
    </submittedName>
</protein>
<feature type="region of interest" description="Disordered" evidence="1">
    <location>
        <begin position="200"/>
        <end position="219"/>
    </location>
</feature>
<name>W7DFG6_9LIST</name>
<proteinExistence type="predicted"/>
<gene>
    <name evidence="2" type="ORF">MCOL2_19099</name>
</gene>
<accession>W7DFG6</accession>
<organism evidence="2 3">
    <name type="scientific">Listeria fleischmannii FSL S10-1203</name>
    <dbReference type="NCBI Taxonomy" id="1265822"/>
    <lineage>
        <taxon>Bacteria</taxon>
        <taxon>Bacillati</taxon>
        <taxon>Bacillota</taxon>
        <taxon>Bacilli</taxon>
        <taxon>Bacillales</taxon>
        <taxon>Listeriaceae</taxon>
        <taxon>Listeria</taxon>
    </lineage>
</organism>
<dbReference type="RefSeq" id="WP_036065180.1">
    <property type="nucleotide sequence ID" value="NZ_AODM01000076.1"/>
</dbReference>
<evidence type="ECO:0000256" key="1">
    <source>
        <dbReference type="SAM" id="MobiDB-lite"/>
    </source>
</evidence>
<evidence type="ECO:0000313" key="3">
    <source>
        <dbReference type="Proteomes" id="UP000019241"/>
    </source>
</evidence>
<dbReference type="Pfam" id="PF04404">
    <property type="entry name" value="ERF"/>
    <property type="match status" value="1"/>
</dbReference>
<dbReference type="EMBL" id="AODM01000076">
    <property type="protein sequence ID" value="EUJ46201.1"/>
    <property type="molecule type" value="Genomic_DNA"/>
</dbReference>
<sequence>METSSEIEEIAKSLCQFRKNLKQPLKDGNNPYFKSKYVPLENIVEVIDEALKGTGLSYTQQVSSDEQSVAVSTQLWHEEGEFVFYDPLKLPATKRDAQGFGSAATYARRYALSAVFGITSNQDDDGNTAVDTMPKKIAANEVPVINSLINSLSKEMNLDFGTTWETLKRKTGIQVDLIENLNTEQSGLIKKMYKRCPFREQKEAQNKPKNHLNNYQKEQKDKGVCCNGIRQSAKSKR</sequence>
<evidence type="ECO:0000313" key="2">
    <source>
        <dbReference type="EMBL" id="EUJ46201.1"/>
    </source>
</evidence>
<dbReference type="InterPro" id="IPR007499">
    <property type="entry name" value="ERF_bacteria_virus"/>
</dbReference>
<dbReference type="Proteomes" id="UP000019241">
    <property type="component" value="Unassembled WGS sequence"/>
</dbReference>
<dbReference type="PATRIC" id="fig|1265822.4.peg.3903"/>
<dbReference type="AlphaFoldDB" id="W7DFG6"/>
<reference evidence="2 3" key="1">
    <citation type="submission" date="2012-12" db="EMBL/GenBank/DDBJ databases">
        <title>Novel taxa of Listeriaceae from agricultural environments in the United States.</title>
        <authorList>
            <person name="den Bakker H.C."/>
            <person name="Allred A."/>
            <person name="Warchocki S."/>
            <person name="Wright E.M."/>
            <person name="Burrell A."/>
            <person name="Nightingale K.K."/>
            <person name="Kephart D."/>
            <person name="Wiedmann M."/>
        </authorList>
    </citation>
    <scope>NUCLEOTIDE SEQUENCE [LARGE SCALE GENOMIC DNA]</scope>
    <source>
        <strain evidence="2 3">FSL S10-1203</strain>
    </source>
</reference>
<comment type="caution">
    <text evidence="2">The sequence shown here is derived from an EMBL/GenBank/DDBJ whole genome shotgun (WGS) entry which is preliminary data.</text>
</comment>